<reference evidence="1 2" key="1">
    <citation type="submission" date="2015-09" db="EMBL/GenBank/DDBJ databases">
        <title>Genome announcement of multiple Pseudomonas syringae strains.</title>
        <authorList>
            <person name="Thakur S."/>
            <person name="Wang P.W."/>
            <person name="Gong Y."/>
            <person name="Weir B.S."/>
            <person name="Guttman D.S."/>
        </authorList>
    </citation>
    <scope>NUCLEOTIDE SEQUENCE [LARGE SCALE GENOMIC DNA]</scope>
    <source>
        <strain evidence="1 2">ICMP9150</strain>
    </source>
</reference>
<sequence length="111" mass="12768">MIKMSSPYPSADEIAAKIRYLHEATFAGKSRGRFKIEDDLMRALSGRPGRIQDNTFEGIKAACAEDGLMITRLKHHGIYTVMETKKMVAWRNVPARLLAKLEKDWEWEWEG</sequence>
<dbReference type="PATRIC" id="fig|235272.12.peg.1638"/>
<proteinExistence type="predicted"/>
<organism evidence="1 2">
    <name type="scientific">Pseudomonas amygdali pv. dendropanacis</name>
    <dbReference type="NCBI Taxonomy" id="235272"/>
    <lineage>
        <taxon>Bacteria</taxon>
        <taxon>Pseudomonadati</taxon>
        <taxon>Pseudomonadota</taxon>
        <taxon>Gammaproteobacteria</taxon>
        <taxon>Pseudomonadales</taxon>
        <taxon>Pseudomonadaceae</taxon>
        <taxon>Pseudomonas</taxon>
        <taxon>Pseudomonas amygdali</taxon>
    </lineage>
</organism>
<accession>A0A0P9QUU2</accession>
<protein>
    <submittedName>
        <fullName evidence="1">Uncharacterized protein</fullName>
    </submittedName>
</protein>
<evidence type="ECO:0000313" key="1">
    <source>
        <dbReference type="EMBL" id="KPX19197.1"/>
    </source>
</evidence>
<dbReference type="Proteomes" id="UP000050346">
    <property type="component" value="Unassembled WGS sequence"/>
</dbReference>
<gene>
    <name evidence="1" type="ORF">ALO71_01202</name>
</gene>
<comment type="caution">
    <text evidence="1">The sequence shown here is derived from an EMBL/GenBank/DDBJ whole genome shotgun (WGS) entry which is preliminary data.</text>
</comment>
<evidence type="ECO:0000313" key="2">
    <source>
        <dbReference type="Proteomes" id="UP000050346"/>
    </source>
</evidence>
<dbReference type="AlphaFoldDB" id="A0A0P9QUU2"/>
<name>A0A0P9QUU2_PSEA0</name>
<dbReference type="EMBL" id="LJQG01000153">
    <property type="protein sequence ID" value="KPX19197.1"/>
    <property type="molecule type" value="Genomic_DNA"/>
</dbReference>